<feature type="transmembrane region" description="Helical" evidence="1">
    <location>
        <begin position="80"/>
        <end position="103"/>
    </location>
</feature>
<keyword evidence="1" id="KW-1133">Transmembrane helix</keyword>
<reference evidence="3" key="1">
    <citation type="submission" date="2020-10" db="EMBL/GenBank/DDBJ databases">
        <title>Taxonomic study of unclassified bacteria belonging to the class Ktedonobacteria.</title>
        <authorList>
            <person name="Yabe S."/>
            <person name="Wang C.M."/>
            <person name="Zheng Y."/>
            <person name="Sakai Y."/>
            <person name="Cavaletti L."/>
            <person name="Monciardini P."/>
            <person name="Donadio S."/>
        </authorList>
    </citation>
    <scope>NUCLEOTIDE SEQUENCE</scope>
    <source>
        <strain evidence="3">ID150040</strain>
    </source>
</reference>
<dbReference type="EMBL" id="BNJK01000004">
    <property type="protein sequence ID" value="GHP01241.1"/>
    <property type="molecule type" value="Genomic_DNA"/>
</dbReference>
<dbReference type="EMBL" id="BNJK01000001">
    <property type="protein sequence ID" value="GHO97415.1"/>
    <property type="molecule type" value="Genomic_DNA"/>
</dbReference>
<feature type="transmembrane region" description="Helical" evidence="1">
    <location>
        <begin position="52"/>
        <end position="74"/>
    </location>
</feature>
<sequence>MTQTFAEILILTPSVLNAGYLVWIADVLQQIMNDLAEASFGRFMPLLYKRGVGSVYAVVTSSITFVAMIPYFIFYGFNHWWFIAGLIFFLLSSVAGKVFNLPIYRRLLVLAKRDLSQPDIVQQLREDRRKLQMANWVRASICVVSIVLMVIQFA</sequence>
<gene>
    <name evidence="2" type="ORF">KSF_074630</name>
    <name evidence="3" type="ORF">KSF_112880</name>
</gene>
<proteinExistence type="predicted"/>
<comment type="caution">
    <text evidence="3">The sequence shown here is derived from an EMBL/GenBank/DDBJ whole genome shotgun (WGS) entry which is preliminary data.</text>
</comment>
<protein>
    <submittedName>
        <fullName evidence="3">Uncharacterized protein</fullName>
    </submittedName>
</protein>
<dbReference type="Proteomes" id="UP000597444">
    <property type="component" value="Unassembled WGS sequence"/>
</dbReference>
<keyword evidence="1" id="KW-0472">Membrane</keyword>
<evidence type="ECO:0000313" key="2">
    <source>
        <dbReference type="EMBL" id="GHO97415.1"/>
    </source>
</evidence>
<name>A0A8J3IZ97_9CHLR</name>
<evidence type="ECO:0000256" key="1">
    <source>
        <dbReference type="SAM" id="Phobius"/>
    </source>
</evidence>
<dbReference type="AlphaFoldDB" id="A0A8J3IZ97"/>
<organism evidence="3 4">
    <name type="scientific">Reticulibacter mediterranei</name>
    <dbReference type="NCBI Taxonomy" id="2778369"/>
    <lineage>
        <taxon>Bacteria</taxon>
        <taxon>Bacillati</taxon>
        <taxon>Chloroflexota</taxon>
        <taxon>Ktedonobacteria</taxon>
        <taxon>Ktedonobacterales</taxon>
        <taxon>Reticulibacteraceae</taxon>
        <taxon>Reticulibacter</taxon>
    </lineage>
</organism>
<keyword evidence="1" id="KW-0812">Transmembrane</keyword>
<evidence type="ECO:0000313" key="3">
    <source>
        <dbReference type="EMBL" id="GHP01241.1"/>
    </source>
</evidence>
<keyword evidence="4" id="KW-1185">Reference proteome</keyword>
<dbReference type="RefSeq" id="WP_220207971.1">
    <property type="nucleotide sequence ID" value="NZ_BNJK01000001.1"/>
</dbReference>
<accession>A0A8J3IZ97</accession>
<feature type="transmembrane region" description="Helical" evidence="1">
    <location>
        <begin position="135"/>
        <end position="153"/>
    </location>
</feature>
<evidence type="ECO:0000313" key="4">
    <source>
        <dbReference type="Proteomes" id="UP000597444"/>
    </source>
</evidence>